<feature type="transmembrane region" description="Helical" evidence="1">
    <location>
        <begin position="333"/>
        <end position="352"/>
    </location>
</feature>
<dbReference type="Pfam" id="PF00873">
    <property type="entry name" value="ACR_tran"/>
    <property type="match status" value="1"/>
</dbReference>
<proteinExistence type="predicted"/>
<keyword evidence="1" id="KW-0472">Membrane</keyword>
<feature type="transmembrane region" description="Helical" evidence="1">
    <location>
        <begin position="458"/>
        <end position="480"/>
    </location>
</feature>
<dbReference type="PANTHER" id="PTHR32063:SF33">
    <property type="entry name" value="RND SUPERFAMILY EFFLUX PUMP PERMEASE COMPONENT"/>
    <property type="match status" value="1"/>
</dbReference>
<feature type="transmembrane region" description="Helical" evidence="1">
    <location>
        <begin position="866"/>
        <end position="885"/>
    </location>
</feature>
<dbReference type="EMBL" id="JAJEWP010000003">
    <property type="protein sequence ID" value="MCC2617060.1"/>
    <property type="molecule type" value="Genomic_DNA"/>
</dbReference>
<accession>A0ABS8G937</accession>
<sequence>MIRFFALHPTAANLLMIAIVFLGLSEISALKRETFPEFSAQKVGITVLYPGALPQDAESALCLPIEDALDDVDQIDEVQCDARQDMAIATVTLQEGGDISRLMADTKNAIDGITEFPHDAEKPVVEELGRNDPVIHLAITAQRSPSALYSYARTVKDALERDTNVSQVRLEGFSDHQLVVNVSLRKLRQYGLSMRQLQARLADQNVLLPSGKLESHQQTLLLRFDQQAVTPQHLAQLPIGSSADGGTVTLGDIATVTDTFEQEDIFTTIDGQRAALLIIEKSKHQDALTLVDEVRDFVTRLSATAPDDVTFTLTNDTSTIIAERLSMLVENGIQGFVLVFAVMWLFFAWRYAFWVSMGLPVAFLGAFFCMSMLGVSINMISMVAMLMAIGILMDDAIVIAENIAAEIDRGGRLEDAVVSGVRAVFPGVLSSYLTTCAVFAGLAFIAGDIGQVLKDIPIVLLLTLSVSLIEAFFILPHHLLHAMQNDKQTQRPQAAFKTRFIQRFDAFRQHRLLAITESVVRYRYAFVGAVIASLFVALTLVSVGWVKFKAFPATEGDILEARLIMPPGTSHGLTQQAVDRIVEGAKRLNEWADSSAQSSSLIQHLTVEYGKNPDAFDSGAHLALVRLDLLGVGERQQALAEIKQQWQQQVGEIPGAVVLTFTEPTFGPAGRAIEIRLQATDMRMLQNVSEQLLSKIVTYDGVHNVLADTRLGPEQLSLALKPGLLALGVDGSQIAQQLRGAFNGYKIDDLQHNDEQLELYIQLQASDRMNLEQLNNYPITLNDGTQIPLSALADFNYQRGPSRINRIDGQRTITVIGDVDSERGNTQEILAHLLSGTLAEQQSTYPDLRIEFEGESKEGQTTARSIGGTFLLGLVGIFIILSFQFKSYLEPVIVMLAIPMALIGVIIGHALLGFDLTMPSMIGFVSLAGIVVNDSILLVTFIKNHMQRGLDAHIAAVHASRDRFRAVFITSATTIAGTFPLLLETSTQAQVLQPLVVSLIFGIAASTFLVLLVIPCLYVIMQDLGLASDHHLRDSPD</sequence>
<dbReference type="SUPFAM" id="SSF82693">
    <property type="entry name" value="Multidrug efflux transporter AcrB pore domain, PN1, PN2, PC1 and PC2 subdomains"/>
    <property type="match status" value="2"/>
</dbReference>
<dbReference type="Gene3D" id="3.30.70.1440">
    <property type="entry name" value="Multidrug efflux transporter AcrB pore domain"/>
    <property type="match status" value="1"/>
</dbReference>
<dbReference type="InterPro" id="IPR001036">
    <property type="entry name" value="Acrflvin-R"/>
</dbReference>
<evidence type="ECO:0000313" key="3">
    <source>
        <dbReference type="Proteomes" id="UP001520878"/>
    </source>
</evidence>
<feature type="transmembrane region" description="Helical" evidence="1">
    <location>
        <begin position="920"/>
        <end position="942"/>
    </location>
</feature>
<feature type="transmembrane region" description="Helical" evidence="1">
    <location>
        <begin position="963"/>
        <end position="983"/>
    </location>
</feature>
<dbReference type="PANTHER" id="PTHR32063">
    <property type="match status" value="1"/>
</dbReference>
<dbReference type="InterPro" id="IPR027463">
    <property type="entry name" value="AcrB_DN_DC_subdom"/>
</dbReference>
<keyword evidence="1" id="KW-1133">Transmembrane helix</keyword>
<dbReference type="PRINTS" id="PR00702">
    <property type="entry name" value="ACRIFLAVINRP"/>
</dbReference>
<dbReference type="Gene3D" id="1.20.1640.10">
    <property type="entry name" value="Multidrug efflux transporter AcrB transmembrane domain"/>
    <property type="match status" value="2"/>
</dbReference>
<gene>
    <name evidence="2" type="ORF">LJ739_12480</name>
</gene>
<dbReference type="Proteomes" id="UP001520878">
    <property type="component" value="Unassembled WGS sequence"/>
</dbReference>
<feature type="transmembrane region" description="Helical" evidence="1">
    <location>
        <begin position="892"/>
        <end position="914"/>
    </location>
</feature>
<feature type="transmembrane region" description="Helical" evidence="1">
    <location>
        <begin position="359"/>
        <end position="377"/>
    </location>
</feature>
<feature type="transmembrane region" description="Helical" evidence="1">
    <location>
        <begin position="424"/>
        <end position="446"/>
    </location>
</feature>
<keyword evidence="3" id="KW-1185">Reference proteome</keyword>
<organism evidence="2 3">
    <name type="scientific">Fluctibacter halophilus</name>
    <dbReference type="NCBI Taxonomy" id="226011"/>
    <lineage>
        <taxon>Bacteria</taxon>
        <taxon>Pseudomonadati</taxon>
        <taxon>Pseudomonadota</taxon>
        <taxon>Gammaproteobacteria</taxon>
        <taxon>Alteromonadales</taxon>
        <taxon>Alteromonadaceae</taxon>
        <taxon>Fluctibacter</taxon>
    </lineage>
</organism>
<dbReference type="Gene3D" id="3.30.70.1320">
    <property type="entry name" value="Multidrug efflux transporter AcrB pore domain like"/>
    <property type="match status" value="1"/>
</dbReference>
<dbReference type="SUPFAM" id="SSF82714">
    <property type="entry name" value="Multidrug efflux transporter AcrB TolC docking domain, DN and DC subdomains"/>
    <property type="match status" value="2"/>
</dbReference>
<dbReference type="Gene3D" id="3.30.70.1430">
    <property type="entry name" value="Multidrug efflux transporter AcrB pore domain"/>
    <property type="match status" value="2"/>
</dbReference>
<feature type="transmembrane region" description="Helical" evidence="1">
    <location>
        <begin position="524"/>
        <end position="546"/>
    </location>
</feature>
<feature type="transmembrane region" description="Helical" evidence="1">
    <location>
        <begin position="995"/>
        <end position="1020"/>
    </location>
</feature>
<evidence type="ECO:0000313" key="2">
    <source>
        <dbReference type="EMBL" id="MCC2617060.1"/>
    </source>
</evidence>
<keyword evidence="1" id="KW-0812">Transmembrane</keyword>
<name>A0ABS8G937_9ALTE</name>
<evidence type="ECO:0000256" key="1">
    <source>
        <dbReference type="SAM" id="Phobius"/>
    </source>
</evidence>
<dbReference type="Gene3D" id="3.30.2090.10">
    <property type="entry name" value="Multidrug efflux transporter AcrB TolC docking domain, DN and DC subdomains"/>
    <property type="match status" value="2"/>
</dbReference>
<dbReference type="SUPFAM" id="SSF82866">
    <property type="entry name" value="Multidrug efflux transporter AcrB transmembrane domain"/>
    <property type="match status" value="2"/>
</dbReference>
<comment type="caution">
    <text evidence="2">The sequence shown here is derived from an EMBL/GenBank/DDBJ whole genome shotgun (WGS) entry which is preliminary data.</text>
</comment>
<dbReference type="RefSeq" id="WP_229160961.1">
    <property type="nucleotide sequence ID" value="NZ_JAJEWP010000003.1"/>
</dbReference>
<reference evidence="2 3" key="1">
    <citation type="submission" date="2021-10" db="EMBL/GenBank/DDBJ databases">
        <title>Draft genome of Aestuariibacter halophilus JC2043.</title>
        <authorList>
            <person name="Emsley S.A."/>
            <person name="Pfannmuller K.M."/>
            <person name="Ushijima B."/>
            <person name="Saw J.H."/>
            <person name="Videau P."/>
        </authorList>
    </citation>
    <scope>NUCLEOTIDE SEQUENCE [LARGE SCALE GENOMIC DNA]</scope>
    <source>
        <strain evidence="2 3">JC2043</strain>
    </source>
</reference>
<protein>
    <submittedName>
        <fullName evidence="2">Efflux RND transporter permease subunit</fullName>
    </submittedName>
</protein>